<name>A0A0R2KW67_9LACO</name>
<dbReference type="Proteomes" id="UP000051859">
    <property type="component" value="Unassembled WGS sequence"/>
</dbReference>
<dbReference type="EMBL" id="JQBX01000011">
    <property type="protein sequence ID" value="KRN93752.1"/>
    <property type="molecule type" value="Genomic_DNA"/>
</dbReference>
<dbReference type="GO" id="GO:0071555">
    <property type="term" value="P:cell wall organization"/>
    <property type="evidence" value="ECO:0007669"/>
    <property type="project" value="UniProtKB-KW"/>
</dbReference>
<dbReference type="RefSeq" id="WP_057803336.1">
    <property type="nucleotide sequence ID" value="NZ_JQBX01000011.1"/>
</dbReference>
<dbReference type="PANTHER" id="PTHR43024">
    <property type="entry name" value="UDP-N-ACETYLMURAMOYL-TRIPEPTIDE--D-ALANYL-D-ALANINE LIGASE"/>
    <property type="match status" value="1"/>
</dbReference>
<evidence type="ECO:0000256" key="5">
    <source>
        <dbReference type="ARBA" id="ARBA00022840"/>
    </source>
</evidence>
<keyword evidence="4 10" id="KW-0547">Nucleotide-binding</keyword>
<evidence type="ECO:0000313" key="16">
    <source>
        <dbReference type="Proteomes" id="UP000051859"/>
    </source>
</evidence>
<dbReference type="EC" id="6.3.2.10" evidence="10 11"/>
<dbReference type="GO" id="GO:0047480">
    <property type="term" value="F:UDP-N-acetylmuramoyl-tripeptide-D-alanyl-D-alanine ligase activity"/>
    <property type="evidence" value="ECO:0007669"/>
    <property type="project" value="UniProtKB-UniRule"/>
</dbReference>
<accession>A0A0R2KW67</accession>
<feature type="domain" description="Mur ligase C-terminal" evidence="13">
    <location>
        <begin position="318"/>
        <end position="446"/>
    </location>
</feature>
<keyword evidence="5 10" id="KW-0067">ATP-binding</keyword>
<feature type="binding site" evidence="10">
    <location>
        <begin position="112"/>
        <end position="118"/>
    </location>
    <ligand>
        <name>ATP</name>
        <dbReference type="ChEBI" id="CHEBI:30616"/>
    </ligand>
</feature>
<dbReference type="Pfam" id="PF02875">
    <property type="entry name" value="Mur_ligase_C"/>
    <property type="match status" value="1"/>
</dbReference>
<keyword evidence="9 10" id="KW-0961">Cell wall biogenesis/degradation</keyword>
<keyword evidence="2 10" id="KW-0436">Ligase</keyword>
<dbReference type="GO" id="GO:0009252">
    <property type="term" value="P:peptidoglycan biosynthetic process"/>
    <property type="evidence" value="ECO:0007669"/>
    <property type="project" value="UniProtKB-UniRule"/>
</dbReference>
<evidence type="ECO:0000259" key="13">
    <source>
        <dbReference type="Pfam" id="PF02875"/>
    </source>
</evidence>
<keyword evidence="7 10" id="KW-0573">Peptidoglycan synthesis</keyword>
<reference evidence="15 16" key="1">
    <citation type="journal article" date="2015" name="Genome Announc.">
        <title>Expanding the biotechnology potential of lactobacilli through comparative genomics of 213 strains and associated genera.</title>
        <authorList>
            <person name="Sun Z."/>
            <person name="Harris H.M."/>
            <person name="McCann A."/>
            <person name="Guo C."/>
            <person name="Argimon S."/>
            <person name="Zhang W."/>
            <person name="Yang X."/>
            <person name="Jeffery I.B."/>
            <person name="Cooney J.C."/>
            <person name="Kagawa T.F."/>
            <person name="Liu W."/>
            <person name="Song Y."/>
            <person name="Salvetti E."/>
            <person name="Wrobel A."/>
            <person name="Rasinkangas P."/>
            <person name="Parkhill J."/>
            <person name="Rea M.C."/>
            <person name="O'Sullivan O."/>
            <person name="Ritari J."/>
            <person name="Douillard F.P."/>
            <person name="Paul Ross R."/>
            <person name="Yang R."/>
            <person name="Briner A.E."/>
            <person name="Felis G.E."/>
            <person name="de Vos W.M."/>
            <person name="Barrangou R."/>
            <person name="Klaenhammer T.R."/>
            <person name="Caufield P.W."/>
            <person name="Cui Y."/>
            <person name="Zhang H."/>
            <person name="O'Toole P.W."/>
        </authorList>
    </citation>
    <scope>NUCLEOTIDE SEQUENCE [LARGE SCALE GENOMIC DNA]</scope>
    <source>
        <strain evidence="15 16">DSM 18001</strain>
    </source>
</reference>
<dbReference type="PANTHER" id="PTHR43024:SF1">
    <property type="entry name" value="UDP-N-ACETYLMURAMOYL-TRIPEPTIDE--D-ALANYL-D-ALANINE LIGASE"/>
    <property type="match status" value="1"/>
</dbReference>
<dbReference type="InterPro" id="IPR000713">
    <property type="entry name" value="Mur_ligase_N"/>
</dbReference>
<keyword evidence="16" id="KW-1185">Reference proteome</keyword>
<comment type="function">
    <text evidence="10 11">Involved in cell wall formation. Catalyzes the final step in the synthesis of UDP-N-acetylmuramoyl-pentapeptide, the precursor of murein.</text>
</comment>
<protein>
    <recommendedName>
        <fullName evidence="10 11">UDP-N-acetylmuramoyl-tripeptide--D-alanyl-D-alanine ligase</fullName>
        <ecNumber evidence="10 11">6.3.2.10</ecNumber>
    </recommendedName>
    <alternativeName>
        <fullName evidence="10">D-alanyl-D-alanine-adding enzyme</fullName>
    </alternativeName>
</protein>
<dbReference type="Gene3D" id="3.40.1190.10">
    <property type="entry name" value="Mur-like, catalytic domain"/>
    <property type="match status" value="1"/>
</dbReference>
<dbReference type="UniPathway" id="UPA00219"/>
<evidence type="ECO:0000256" key="2">
    <source>
        <dbReference type="ARBA" id="ARBA00022598"/>
    </source>
</evidence>
<dbReference type="SUPFAM" id="SSF63418">
    <property type="entry name" value="MurE/MurF N-terminal domain"/>
    <property type="match status" value="1"/>
</dbReference>
<dbReference type="NCBIfam" id="TIGR01143">
    <property type="entry name" value="murF"/>
    <property type="match status" value="1"/>
</dbReference>
<keyword evidence="8 10" id="KW-0131">Cell cycle</keyword>
<keyword evidence="3 10" id="KW-0132">Cell division</keyword>
<dbReference type="PATRIC" id="fig|331679.3.peg.336"/>
<evidence type="ECO:0000256" key="4">
    <source>
        <dbReference type="ARBA" id="ARBA00022741"/>
    </source>
</evidence>
<dbReference type="GO" id="GO:0005737">
    <property type="term" value="C:cytoplasm"/>
    <property type="evidence" value="ECO:0007669"/>
    <property type="project" value="UniProtKB-SubCell"/>
</dbReference>
<evidence type="ECO:0000259" key="14">
    <source>
        <dbReference type="Pfam" id="PF08245"/>
    </source>
</evidence>
<comment type="subcellular location">
    <subcellularLocation>
        <location evidence="10 11">Cytoplasm</location>
    </subcellularLocation>
</comment>
<keyword evidence="6 10" id="KW-0133">Cell shape</keyword>
<evidence type="ECO:0000256" key="10">
    <source>
        <dbReference type="HAMAP-Rule" id="MF_02019"/>
    </source>
</evidence>
<evidence type="ECO:0000256" key="9">
    <source>
        <dbReference type="ARBA" id="ARBA00023316"/>
    </source>
</evidence>
<evidence type="ECO:0000313" key="15">
    <source>
        <dbReference type="EMBL" id="KRN93752.1"/>
    </source>
</evidence>
<dbReference type="Gene3D" id="3.90.190.20">
    <property type="entry name" value="Mur ligase, C-terminal domain"/>
    <property type="match status" value="1"/>
</dbReference>
<evidence type="ECO:0000256" key="11">
    <source>
        <dbReference type="RuleBase" id="RU004136"/>
    </source>
</evidence>
<dbReference type="InterPro" id="IPR004101">
    <property type="entry name" value="Mur_ligase_C"/>
</dbReference>
<dbReference type="GO" id="GO:0008360">
    <property type="term" value="P:regulation of cell shape"/>
    <property type="evidence" value="ECO:0007669"/>
    <property type="project" value="UniProtKB-KW"/>
</dbReference>
<evidence type="ECO:0000256" key="7">
    <source>
        <dbReference type="ARBA" id="ARBA00022984"/>
    </source>
</evidence>
<organism evidence="15 16">
    <name type="scientific">Pediococcus stilesii</name>
    <dbReference type="NCBI Taxonomy" id="331679"/>
    <lineage>
        <taxon>Bacteria</taxon>
        <taxon>Bacillati</taxon>
        <taxon>Bacillota</taxon>
        <taxon>Bacilli</taxon>
        <taxon>Lactobacillales</taxon>
        <taxon>Lactobacillaceae</taxon>
        <taxon>Pediococcus</taxon>
    </lineage>
</organism>
<dbReference type="Pfam" id="PF08245">
    <property type="entry name" value="Mur_ligase_M"/>
    <property type="match status" value="1"/>
</dbReference>
<dbReference type="InterPro" id="IPR051046">
    <property type="entry name" value="MurCDEF_CellWall_CoF430Synth"/>
</dbReference>
<evidence type="ECO:0000256" key="1">
    <source>
        <dbReference type="ARBA" id="ARBA00022490"/>
    </source>
</evidence>
<evidence type="ECO:0000256" key="6">
    <source>
        <dbReference type="ARBA" id="ARBA00022960"/>
    </source>
</evidence>
<dbReference type="SUPFAM" id="SSF53244">
    <property type="entry name" value="MurD-like peptide ligases, peptide-binding domain"/>
    <property type="match status" value="1"/>
</dbReference>
<dbReference type="STRING" id="331679.IV81_GL000330"/>
<evidence type="ECO:0000259" key="12">
    <source>
        <dbReference type="Pfam" id="PF01225"/>
    </source>
</evidence>
<comment type="caution">
    <text evidence="15">The sequence shown here is derived from an EMBL/GenBank/DDBJ whole genome shotgun (WGS) entry which is preliminary data.</text>
</comment>
<keyword evidence="1 10" id="KW-0963">Cytoplasm</keyword>
<dbReference type="SUPFAM" id="SSF53623">
    <property type="entry name" value="MurD-like peptide ligases, catalytic domain"/>
    <property type="match status" value="1"/>
</dbReference>
<dbReference type="InterPro" id="IPR013221">
    <property type="entry name" value="Mur_ligase_cen"/>
</dbReference>
<comment type="catalytic activity">
    <reaction evidence="11">
        <text>D-alanyl-D-alanine + UDP-N-acetyl-alpha-D-muramoyl-L-alanyl-gamma-D-glutamyl-meso-2,6-diaminopimelate + ATP = UDP-N-acetyl-alpha-D-muramoyl-L-alanyl-gamma-D-glutamyl-meso-2,6-diaminopimeloyl-D-alanyl-D-alanine + ADP + phosphate + H(+)</text>
        <dbReference type="Rhea" id="RHEA:28374"/>
        <dbReference type="ChEBI" id="CHEBI:15378"/>
        <dbReference type="ChEBI" id="CHEBI:30616"/>
        <dbReference type="ChEBI" id="CHEBI:43474"/>
        <dbReference type="ChEBI" id="CHEBI:57822"/>
        <dbReference type="ChEBI" id="CHEBI:61386"/>
        <dbReference type="ChEBI" id="CHEBI:83905"/>
        <dbReference type="ChEBI" id="CHEBI:456216"/>
        <dbReference type="EC" id="6.3.2.10"/>
    </reaction>
</comment>
<dbReference type="GO" id="GO:0005524">
    <property type="term" value="F:ATP binding"/>
    <property type="evidence" value="ECO:0007669"/>
    <property type="project" value="UniProtKB-UniRule"/>
</dbReference>
<dbReference type="AlphaFoldDB" id="A0A0R2KW67"/>
<dbReference type="GO" id="GO:0051301">
    <property type="term" value="P:cell division"/>
    <property type="evidence" value="ECO:0007669"/>
    <property type="project" value="UniProtKB-KW"/>
</dbReference>
<dbReference type="InterPro" id="IPR036565">
    <property type="entry name" value="Mur-like_cat_sf"/>
</dbReference>
<dbReference type="GO" id="GO:0008766">
    <property type="term" value="F:UDP-N-acetylmuramoylalanyl-D-glutamyl-2,6-diaminopimelate-D-alanyl-D-alanine ligase activity"/>
    <property type="evidence" value="ECO:0007669"/>
    <property type="project" value="RHEA"/>
</dbReference>
<dbReference type="Pfam" id="PF01225">
    <property type="entry name" value="Mur_ligase"/>
    <property type="match status" value="1"/>
</dbReference>
<dbReference type="InterPro" id="IPR036615">
    <property type="entry name" value="Mur_ligase_C_dom_sf"/>
</dbReference>
<feature type="domain" description="Mur ligase central" evidence="14">
    <location>
        <begin position="110"/>
        <end position="294"/>
    </location>
</feature>
<proteinExistence type="inferred from homology"/>
<comment type="pathway">
    <text evidence="10 11">Cell wall biogenesis; peptidoglycan biosynthesis.</text>
</comment>
<sequence>MKMQLSEIARALDADEIPDQWSEIDVTSVQFDSRKLSSGSLFVPIMGQRDGHDFIEQAVEAGAVATLWGREHQDDQPQNIPSILVDDPLAALQKLAKYYLDKLNPKVVAITGSNGKTTTKDMTASILASEYNVVKTQENFNNELGVPITILGMSSNTEILVVELGMDRPGQLHFLSDLVQPDIAVITMIGEAHIEFFKTRDRIADAKMEITDGMKEDGCFVFNGDEPLLTKRAEDVDVEHFTFGLKSDNNIHAFDIKSQDQTTSFKTNLDEEAVVTIPVIGDYNVTNALAAMAVGEKYHISVQNEIKALAKFDLTKNRTQWLTGKNGERILSDVYNSNPTAAKAVLDSFANTESNGKRYVVLGDMLELGDDADEMHASLAEKLSPARFAAVYLIGPHMKALRDRLLNEKIYDAGAVYYYDADELTRLSRDLNHQLTASDSVLLKGSHGIHLENVVDELEA</sequence>
<feature type="domain" description="Mur ligase N-terminal catalytic" evidence="12">
    <location>
        <begin position="26"/>
        <end position="98"/>
    </location>
</feature>
<gene>
    <name evidence="10" type="primary">murF</name>
    <name evidence="15" type="ORF">IV81_GL000330</name>
</gene>
<evidence type="ECO:0000256" key="3">
    <source>
        <dbReference type="ARBA" id="ARBA00022618"/>
    </source>
</evidence>
<dbReference type="HAMAP" id="MF_02019">
    <property type="entry name" value="MurF"/>
    <property type="match status" value="1"/>
</dbReference>
<comment type="catalytic activity">
    <reaction evidence="10">
        <text>UDP-N-acetyl-alpha-D-muramoyl-L-alanyl-gamma-D-glutamyl-L-lysine + D-alanyl-D-alanine + ATP = UDP-N-acetyl-alpha-D-muramoyl-L-alanyl-gamma-D-glutamyl-L-lysyl-D-alanyl-D-alanine + ADP + phosphate + H(+)</text>
        <dbReference type="Rhea" id="RHEA:16085"/>
        <dbReference type="ChEBI" id="CHEBI:15378"/>
        <dbReference type="ChEBI" id="CHEBI:30616"/>
        <dbReference type="ChEBI" id="CHEBI:43474"/>
        <dbReference type="ChEBI" id="CHEBI:57822"/>
        <dbReference type="ChEBI" id="CHEBI:70758"/>
        <dbReference type="ChEBI" id="CHEBI:83903"/>
        <dbReference type="ChEBI" id="CHEBI:456216"/>
        <dbReference type="EC" id="6.3.2.10"/>
    </reaction>
</comment>
<comment type="similarity">
    <text evidence="10">Belongs to the MurCDEF family. MurF subfamily.</text>
</comment>
<dbReference type="InterPro" id="IPR005863">
    <property type="entry name" value="UDP-N-AcMur_synth"/>
</dbReference>
<dbReference type="Gene3D" id="3.40.1390.10">
    <property type="entry name" value="MurE/MurF, N-terminal domain"/>
    <property type="match status" value="1"/>
</dbReference>
<evidence type="ECO:0000256" key="8">
    <source>
        <dbReference type="ARBA" id="ARBA00023306"/>
    </source>
</evidence>
<dbReference type="InterPro" id="IPR035911">
    <property type="entry name" value="MurE/MurF_N"/>
</dbReference>